<accession>A0A9P1IBE3</accession>
<dbReference type="OrthoDB" id="4062651at2759"/>
<dbReference type="Gene3D" id="3.30.505.10">
    <property type="entry name" value="SH2 domain"/>
    <property type="match status" value="1"/>
</dbReference>
<comment type="caution">
    <text evidence="6">The sequence shown here is derived from an EMBL/GenBank/DDBJ whole genome shotgun (WGS) entry which is preliminary data.</text>
</comment>
<dbReference type="PROSITE" id="PS50011">
    <property type="entry name" value="PROTEIN_KINASE_DOM"/>
    <property type="match status" value="1"/>
</dbReference>
<dbReference type="InterPro" id="IPR001245">
    <property type="entry name" value="Ser-Thr/Tyr_kinase_cat_dom"/>
</dbReference>
<dbReference type="Gene3D" id="1.10.510.10">
    <property type="entry name" value="Transferase(Phosphotransferase) domain 1"/>
    <property type="match status" value="1"/>
</dbReference>
<dbReference type="CDD" id="cd00192">
    <property type="entry name" value="PTKc"/>
    <property type="match status" value="1"/>
</dbReference>
<dbReference type="GO" id="GO:0004713">
    <property type="term" value="F:protein tyrosine kinase activity"/>
    <property type="evidence" value="ECO:0007669"/>
    <property type="project" value="InterPro"/>
</dbReference>
<feature type="binding site" evidence="3">
    <location>
        <position position="204"/>
    </location>
    <ligand>
        <name>ATP</name>
        <dbReference type="ChEBI" id="CHEBI:30616"/>
    </ligand>
</feature>
<sequence length="496" mass="56841">MSNARSRGRSAIEGGESSDDQNQSNSDRFDLELGKSDSGCGTMKEMIEGNNVGLVDLDLTYIQTTLRHFPWYHGLLQSAHVIQFLKWENSYLVHREDVNGKEVFCLALRQYNRICHYGFEFENNFWACTRVIPDLDSTVRFQHIHSMLDFWSLKTNLIPVSRSKIVIYHDDVKLIKILGAGAFGEVWKGTITIKGVEKDCAVKKIKGEVKRAQISAFFHEANIMSLLDHENVIKFYGQCTLLSPIMAVMELAAGGVVRSYLRHNKPNILILIGIVNDIARGMDHLSSLRIIHRDLAARNCLLDDKLNAKISDFGLSVRAVEIRVKNLKQAPIRWLSPETIITGLFNEKTDVWSYGVTVWEIFTNCKRHPLYPKSIKQSIQAIREIEKPHKFVDVKPPKSIVALVENCTRRNAKERPMFRELKVETLKILEKGLKKDSRRRPNPPLHQVSSRNKIITARKRKKSSHAMFYRKQASSGDLSFDQVSKDDKDKDKEPRE</sequence>
<dbReference type="InterPro" id="IPR017441">
    <property type="entry name" value="Protein_kinase_ATP_BS"/>
</dbReference>
<evidence type="ECO:0000313" key="7">
    <source>
        <dbReference type="Proteomes" id="UP001152747"/>
    </source>
</evidence>
<feature type="region of interest" description="Disordered" evidence="4">
    <location>
        <begin position="1"/>
        <end position="33"/>
    </location>
</feature>
<keyword evidence="1 3" id="KW-0547">Nucleotide-binding</keyword>
<dbReference type="PROSITE" id="PS00109">
    <property type="entry name" value="PROTEIN_KINASE_TYR"/>
    <property type="match status" value="1"/>
</dbReference>
<evidence type="ECO:0000256" key="1">
    <source>
        <dbReference type="ARBA" id="ARBA00022741"/>
    </source>
</evidence>
<dbReference type="SMART" id="SM00219">
    <property type="entry name" value="TyrKc"/>
    <property type="match status" value="1"/>
</dbReference>
<dbReference type="AlphaFoldDB" id="A0A9P1IBE3"/>
<dbReference type="EMBL" id="CANHGI010000001">
    <property type="protein sequence ID" value="CAI5440187.1"/>
    <property type="molecule type" value="Genomic_DNA"/>
</dbReference>
<dbReference type="GO" id="GO:0005524">
    <property type="term" value="F:ATP binding"/>
    <property type="evidence" value="ECO:0007669"/>
    <property type="project" value="UniProtKB-UniRule"/>
</dbReference>
<proteinExistence type="predicted"/>
<dbReference type="PANTHER" id="PTHR24418">
    <property type="entry name" value="TYROSINE-PROTEIN KINASE"/>
    <property type="match status" value="1"/>
</dbReference>
<dbReference type="SUPFAM" id="SSF55550">
    <property type="entry name" value="SH2 domain"/>
    <property type="match status" value="1"/>
</dbReference>
<feature type="compositionally biased region" description="Basic and acidic residues" evidence="4">
    <location>
        <begin position="483"/>
        <end position="496"/>
    </location>
</feature>
<feature type="domain" description="Protein kinase" evidence="5">
    <location>
        <begin position="172"/>
        <end position="426"/>
    </location>
</feature>
<protein>
    <recommendedName>
        <fullName evidence="5">Protein kinase domain-containing protein</fullName>
    </recommendedName>
</protein>
<evidence type="ECO:0000256" key="3">
    <source>
        <dbReference type="PROSITE-ProRule" id="PRU10141"/>
    </source>
</evidence>
<feature type="region of interest" description="Disordered" evidence="4">
    <location>
        <begin position="432"/>
        <end position="496"/>
    </location>
</feature>
<dbReference type="InterPro" id="IPR036860">
    <property type="entry name" value="SH2_dom_sf"/>
</dbReference>
<reference evidence="6" key="1">
    <citation type="submission" date="2022-11" db="EMBL/GenBank/DDBJ databases">
        <authorList>
            <person name="Kikuchi T."/>
        </authorList>
    </citation>
    <scope>NUCLEOTIDE SEQUENCE</scope>
    <source>
        <strain evidence="6">PS1010</strain>
    </source>
</reference>
<evidence type="ECO:0000313" key="6">
    <source>
        <dbReference type="EMBL" id="CAI5440187.1"/>
    </source>
</evidence>
<evidence type="ECO:0000256" key="4">
    <source>
        <dbReference type="SAM" id="MobiDB-lite"/>
    </source>
</evidence>
<evidence type="ECO:0000259" key="5">
    <source>
        <dbReference type="PROSITE" id="PS50011"/>
    </source>
</evidence>
<dbReference type="Proteomes" id="UP001152747">
    <property type="component" value="Unassembled WGS sequence"/>
</dbReference>
<dbReference type="PROSITE" id="PS00107">
    <property type="entry name" value="PROTEIN_KINASE_ATP"/>
    <property type="match status" value="1"/>
</dbReference>
<dbReference type="Pfam" id="PF07714">
    <property type="entry name" value="PK_Tyr_Ser-Thr"/>
    <property type="match status" value="1"/>
</dbReference>
<name>A0A9P1IBE3_9PELO</name>
<gene>
    <name evidence="6" type="ORF">CAMP_LOCUS2824</name>
</gene>
<dbReference type="InterPro" id="IPR011009">
    <property type="entry name" value="Kinase-like_dom_sf"/>
</dbReference>
<dbReference type="PRINTS" id="PR00109">
    <property type="entry name" value="TYRKINASE"/>
</dbReference>
<dbReference type="InterPro" id="IPR050198">
    <property type="entry name" value="Non-receptor_tyrosine_kinases"/>
</dbReference>
<organism evidence="6 7">
    <name type="scientific">Caenorhabditis angaria</name>
    <dbReference type="NCBI Taxonomy" id="860376"/>
    <lineage>
        <taxon>Eukaryota</taxon>
        <taxon>Metazoa</taxon>
        <taxon>Ecdysozoa</taxon>
        <taxon>Nematoda</taxon>
        <taxon>Chromadorea</taxon>
        <taxon>Rhabditida</taxon>
        <taxon>Rhabditina</taxon>
        <taxon>Rhabditomorpha</taxon>
        <taxon>Rhabditoidea</taxon>
        <taxon>Rhabditidae</taxon>
        <taxon>Peloderinae</taxon>
        <taxon>Caenorhabditis</taxon>
    </lineage>
</organism>
<evidence type="ECO:0000256" key="2">
    <source>
        <dbReference type="ARBA" id="ARBA00022840"/>
    </source>
</evidence>
<dbReference type="InterPro" id="IPR000719">
    <property type="entry name" value="Prot_kinase_dom"/>
</dbReference>
<dbReference type="SUPFAM" id="SSF56112">
    <property type="entry name" value="Protein kinase-like (PK-like)"/>
    <property type="match status" value="1"/>
</dbReference>
<dbReference type="InterPro" id="IPR020635">
    <property type="entry name" value="Tyr_kinase_cat_dom"/>
</dbReference>
<keyword evidence="2 3" id="KW-0067">ATP-binding</keyword>
<dbReference type="InterPro" id="IPR008266">
    <property type="entry name" value="Tyr_kinase_AS"/>
</dbReference>
<keyword evidence="7" id="KW-1185">Reference proteome</keyword>